<organism evidence="2 3">
    <name type="scientific">Jiangella asiatica</name>
    <dbReference type="NCBI Taxonomy" id="2530372"/>
    <lineage>
        <taxon>Bacteria</taxon>
        <taxon>Bacillati</taxon>
        <taxon>Actinomycetota</taxon>
        <taxon>Actinomycetes</taxon>
        <taxon>Jiangellales</taxon>
        <taxon>Jiangellaceae</taxon>
        <taxon>Jiangella</taxon>
    </lineage>
</organism>
<dbReference type="Pfam" id="PF10025">
    <property type="entry name" value="DUF2267"/>
    <property type="match status" value="1"/>
</dbReference>
<gene>
    <name evidence="2" type="ORF">E1269_01525</name>
</gene>
<comment type="caution">
    <text evidence="2">The sequence shown here is derived from an EMBL/GenBank/DDBJ whole genome shotgun (WGS) entry which is preliminary data.</text>
</comment>
<feature type="region of interest" description="Disordered" evidence="1">
    <location>
        <begin position="1"/>
        <end position="24"/>
    </location>
</feature>
<keyword evidence="3" id="KW-1185">Reference proteome</keyword>
<protein>
    <submittedName>
        <fullName evidence="2">DUF2267 domain-containing protein</fullName>
    </submittedName>
</protein>
<name>A0A4R5DU63_9ACTN</name>
<dbReference type="RefSeq" id="WP_131890246.1">
    <property type="nucleotide sequence ID" value="NZ_SMKZ01000001.1"/>
</dbReference>
<dbReference type="EMBL" id="SMKZ01000001">
    <property type="protein sequence ID" value="TDE15994.1"/>
    <property type="molecule type" value="Genomic_DNA"/>
</dbReference>
<sequence>MQHDEFIGQVQHRAKLSSRGDAERATRATLETLGERVPGGLATNLAAQLPPEIGEHLRRTLDFGIEDTPGERFDATEFVARVAERSATDEPIAAYLARVVFEVANDATEGAVAQKVADTLPDDIRRLVTAGSSGGVG</sequence>
<accession>A0A4R5DU63</accession>
<proteinExistence type="predicted"/>
<dbReference type="Proteomes" id="UP000294739">
    <property type="component" value="Unassembled WGS sequence"/>
</dbReference>
<reference evidence="2 3" key="1">
    <citation type="submission" date="2019-03" db="EMBL/GenBank/DDBJ databases">
        <title>Draft genome sequences of novel Actinobacteria.</title>
        <authorList>
            <person name="Sahin N."/>
            <person name="Ay H."/>
            <person name="Saygin H."/>
        </authorList>
    </citation>
    <scope>NUCLEOTIDE SEQUENCE [LARGE SCALE GENOMIC DNA]</scope>
    <source>
        <strain evidence="2 3">5K138</strain>
    </source>
</reference>
<evidence type="ECO:0000256" key="1">
    <source>
        <dbReference type="SAM" id="MobiDB-lite"/>
    </source>
</evidence>
<evidence type="ECO:0000313" key="3">
    <source>
        <dbReference type="Proteomes" id="UP000294739"/>
    </source>
</evidence>
<evidence type="ECO:0000313" key="2">
    <source>
        <dbReference type="EMBL" id="TDE15994.1"/>
    </source>
</evidence>
<dbReference type="InterPro" id="IPR018727">
    <property type="entry name" value="DUF2267"/>
</dbReference>
<dbReference type="InterPro" id="IPR038282">
    <property type="entry name" value="DUF2267_sf"/>
</dbReference>
<dbReference type="InParanoid" id="A0A4R5DU63"/>
<dbReference type="Gene3D" id="1.10.490.110">
    <property type="entry name" value="Uncharacterized conserved protein DUF2267"/>
    <property type="match status" value="1"/>
</dbReference>
<dbReference type="OrthoDB" id="952780at2"/>
<dbReference type="AlphaFoldDB" id="A0A4R5DU63"/>